<dbReference type="CDD" id="cd18186">
    <property type="entry name" value="BTB_POZ_ZBTB_KLHL-like"/>
    <property type="match status" value="1"/>
</dbReference>
<evidence type="ECO:0000256" key="1">
    <source>
        <dbReference type="SAM" id="MobiDB-lite"/>
    </source>
</evidence>
<dbReference type="PROSITE" id="PS50097">
    <property type="entry name" value="BTB"/>
    <property type="match status" value="1"/>
</dbReference>
<proteinExistence type="predicted"/>
<dbReference type="Proteomes" id="UP001187682">
    <property type="component" value="Unassembled WGS sequence"/>
</dbReference>
<dbReference type="SUPFAM" id="SSF54695">
    <property type="entry name" value="POZ domain"/>
    <property type="match status" value="1"/>
</dbReference>
<dbReference type="Gene3D" id="3.30.710.10">
    <property type="entry name" value="Potassium Channel Kv1.1, Chain A"/>
    <property type="match status" value="1"/>
</dbReference>
<dbReference type="AlphaFoldDB" id="A0AAE8N2I0"/>
<evidence type="ECO:0000259" key="2">
    <source>
        <dbReference type="PROSITE" id="PS50097"/>
    </source>
</evidence>
<dbReference type="PANTHER" id="PTHR47843:SF5">
    <property type="entry name" value="BTB_POZ DOMAIN PROTEIN"/>
    <property type="match status" value="1"/>
</dbReference>
<feature type="region of interest" description="Disordered" evidence="1">
    <location>
        <begin position="56"/>
        <end position="81"/>
    </location>
</feature>
<feature type="compositionally biased region" description="Basic residues" evidence="1">
    <location>
        <begin position="275"/>
        <end position="286"/>
    </location>
</feature>
<name>A0AAE8N2I0_9PEZI</name>
<dbReference type="InterPro" id="IPR000210">
    <property type="entry name" value="BTB/POZ_dom"/>
</dbReference>
<dbReference type="EMBL" id="ONZQ02000009">
    <property type="protein sequence ID" value="SPO03773.1"/>
    <property type="molecule type" value="Genomic_DNA"/>
</dbReference>
<organism evidence="3 4">
    <name type="scientific">Cephalotrichum gorgonifer</name>
    <dbReference type="NCBI Taxonomy" id="2041049"/>
    <lineage>
        <taxon>Eukaryota</taxon>
        <taxon>Fungi</taxon>
        <taxon>Dikarya</taxon>
        <taxon>Ascomycota</taxon>
        <taxon>Pezizomycotina</taxon>
        <taxon>Sordariomycetes</taxon>
        <taxon>Hypocreomycetidae</taxon>
        <taxon>Microascales</taxon>
        <taxon>Microascaceae</taxon>
        <taxon>Cephalotrichum</taxon>
    </lineage>
</organism>
<evidence type="ECO:0000313" key="4">
    <source>
        <dbReference type="Proteomes" id="UP001187682"/>
    </source>
</evidence>
<accession>A0AAE8N2I0</accession>
<protein>
    <recommendedName>
        <fullName evidence="2">BTB domain-containing protein</fullName>
    </recommendedName>
</protein>
<gene>
    <name evidence="3" type="ORF">DNG_06456</name>
</gene>
<dbReference type="InterPro" id="IPR011333">
    <property type="entry name" value="SKP1/BTB/POZ_sf"/>
</dbReference>
<feature type="region of interest" description="Disordered" evidence="1">
    <location>
        <begin position="266"/>
        <end position="286"/>
    </location>
</feature>
<feature type="domain" description="BTB" evidence="2">
    <location>
        <begin position="22"/>
        <end position="112"/>
    </location>
</feature>
<comment type="caution">
    <text evidence="3">The sequence shown here is derived from an EMBL/GenBank/DDBJ whole genome shotgun (WGS) entry which is preliminary data.</text>
</comment>
<dbReference type="PANTHER" id="PTHR47843">
    <property type="entry name" value="BTB DOMAIN-CONTAINING PROTEIN-RELATED"/>
    <property type="match status" value="1"/>
</dbReference>
<reference evidence="3" key="1">
    <citation type="submission" date="2018-03" db="EMBL/GenBank/DDBJ databases">
        <authorList>
            <person name="Guldener U."/>
        </authorList>
    </citation>
    <scope>NUCLEOTIDE SEQUENCE</scope>
</reference>
<sequence length="286" mass="32685">MEEPHAELMKCLRRAYQDEEYSDLTIKCLGATYNVHKILVCPRSDFFAAACRWPSSTNDEQEGQRASDGYTPSGDAVSTQSGTKVINLDDNDPIAVWAMVQYLYHLEYPTPTDEMEENALGGWKQSDLSPPGGGQGRDSVKAWNIPSWTMPSNNQDLIPALDWRCIHRHAKIYSLAEKYGISGLKHFSSRRFKSSLDGHYHGDWVDVLACVREVYTGTPQHDRELRDEMRTALRVNMELVESEKMQELMLEIPQVAIDVLLDYHQHNRPNTAPKKSPKKRLKSECW</sequence>
<keyword evidence="4" id="KW-1185">Reference proteome</keyword>
<evidence type="ECO:0000313" key="3">
    <source>
        <dbReference type="EMBL" id="SPO03773.1"/>
    </source>
</evidence>